<comment type="similarity">
    <text evidence="1">Belongs to the short-chain dehydrogenases/reductases (SDR) family.</text>
</comment>
<name>A0ABN2MRR5_9PSEU</name>
<protein>
    <recommendedName>
        <fullName evidence="3">NAD-dependent epimerase/dehydratase domain-containing protein</fullName>
    </recommendedName>
</protein>
<dbReference type="InterPro" id="IPR036291">
    <property type="entry name" value="NAD(P)-bd_dom_sf"/>
</dbReference>
<keyword evidence="5" id="KW-1185">Reference proteome</keyword>
<gene>
    <name evidence="4" type="ORF">GCM10009836_12150</name>
</gene>
<proteinExistence type="inferred from homology"/>
<dbReference type="PANTHER" id="PTHR43000">
    <property type="entry name" value="DTDP-D-GLUCOSE 4,6-DEHYDRATASE-RELATED"/>
    <property type="match status" value="1"/>
</dbReference>
<accession>A0ABN2MRR5</accession>
<dbReference type="Gene3D" id="3.40.50.720">
    <property type="entry name" value="NAD(P)-binding Rossmann-like Domain"/>
    <property type="match status" value="1"/>
</dbReference>
<dbReference type="PRINTS" id="PR00081">
    <property type="entry name" value="GDHRDH"/>
</dbReference>
<dbReference type="InterPro" id="IPR020904">
    <property type="entry name" value="Sc_DH/Rdtase_CS"/>
</dbReference>
<organism evidence="4 5">
    <name type="scientific">Pseudonocardia ailaonensis</name>
    <dbReference type="NCBI Taxonomy" id="367279"/>
    <lineage>
        <taxon>Bacteria</taxon>
        <taxon>Bacillati</taxon>
        <taxon>Actinomycetota</taxon>
        <taxon>Actinomycetes</taxon>
        <taxon>Pseudonocardiales</taxon>
        <taxon>Pseudonocardiaceae</taxon>
        <taxon>Pseudonocardia</taxon>
    </lineage>
</organism>
<comment type="similarity">
    <text evidence="2">Belongs to the NAD(P)-dependent epimerase/dehydratase family.</text>
</comment>
<dbReference type="PROSITE" id="PS00061">
    <property type="entry name" value="ADH_SHORT"/>
    <property type="match status" value="1"/>
</dbReference>
<evidence type="ECO:0000259" key="3">
    <source>
        <dbReference type="Pfam" id="PF01370"/>
    </source>
</evidence>
<dbReference type="EMBL" id="BAAAQK010000003">
    <property type="protein sequence ID" value="GAA1835332.1"/>
    <property type="molecule type" value="Genomic_DNA"/>
</dbReference>
<dbReference type="SUPFAM" id="SSF51735">
    <property type="entry name" value="NAD(P)-binding Rossmann-fold domains"/>
    <property type="match status" value="1"/>
</dbReference>
<dbReference type="RefSeq" id="WP_344413208.1">
    <property type="nucleotide sequence ID" value="NZ_BAAAQK010000003.1"/>
</dbReference>
<evidence type="ECO:0000256" key="2">
    <source>
        <dbReference type="ARBA" id="ARBA00007637"/>
    </source>
</evidence>
<dbReference type="InterPro" id="IPR002347">
    <property type="entry name" value="SDR_fam"/>
</dbReference>
<reference evidence="4 5" key="1">
    <citation type="journal article" date="2019" name="Int. J. Syst. Evol. Microbiol.">
        <title>The Global Catalogue of Microorganisms (GCM) 10K type strain sequencing project: providing services to taxonomists for standard genome sequencing and annotation.</title>
        <authorList>
            <consortium name="The Broad Institute Genomics Platform"/>
            <consortium name="The Broad Institute Genome Sequencing Center for Infectious Disease"/>
            <person name="Wu L."/>
            <person name="Ma J."/>
        </authorList>
    </citation>
    <scope>NUCLEOTIDE SEQUENCE [LARGE SCALE GENOMIC DNA]</scope>
    <source>
        <strain evidence="4 5">JCM 16009</strain>
    </source>
</reference>
<feature type="domain" description="NAD-dependent epimerase/dehydratase" evidence="3">
    <location>
        <begin position="8"/>
        <end position="229"/>
    </location>
</feature>
<sequence length="307" mass="31465">MSSGTGKVLVTGASGLIGSGVAARLRADGVPVVAIDIVPGEGVVACDVTDVAAVGGIVERESVGSVIHCGAFSGPMVAVDRPRAVVDVNIGGTATLLEAARTHGLGRVVYCSSLSVYGPTDPVPVTEETRTHPTSVYAASKAAGESLVLAYAAQHGVDGVALRIAAVYGPGRRTSCFIRDLLDSARAGVPTVVPYAGDVPAQYVYVDDAVEAVVLAWAAPAVTRRVMNVTGPRATTAAEVAEAAAAVVPGTEVRFDPDPGAEEPERQGPLVGDLAAAEIGYRPRWSLAEGIAAYERYLRRAEDTPVH</sequence>
<comment type="caution">
    <text evidence="4">The sequence shown here is derived from an EMBL/GenBank/DDBJ whole genome shotgun (WGS) entry which is preliminary data.</text>
</comment>
<evidence type="ECO:0000313" key="4">
    <source>
        <dbReference type="EMBL" id="GAA1835332.1"/>
    </source>
</evidence>
<dbReference type="Proteomes" id="UP001500449">
    <property type="component" value="Unassembled WGS sequence"/>
</dbReference>
<dbReference type="CDD" id="cd08946">
    <property type="entry name" value="SDR_e"/>
    <property type="match status" value="1"/>
</dbReference>
<dbReference type="Pfam" id="PF01370">
    <property type="entry name" value="Epimerase"/>
    <property type="match status" value="1"/>
</dbReference>
<evidence type="ECO:0000256" key="1">
    <source>
        <dbReference type="ARBA" id="ARBA00006484"/>
    </source>
</evidence>
<evidence type="ECO:0000313" key="5">
    <source>
        <dbReference type="Proteomes" id="UP001500449"/>
    </source>
</evidence>
<dbReference type="InterPro" id="IPR001509">
    <property type="entry name" value="Epimerase_deHydtase"/>
</dbReference>